<feature type="region of interest" description="Disordered" evidence="1">
    <location>
        <begin position="727"/>
        <end position="866"/>
    </location>
</feature>
<dbReference type="SUPFAM" id="SSF50998">
    <property type="entry name" value="Quinoprotein alcohol dehydrogenase-like"/>
    <property type="match status" value="1"/>
</dbReference>
<feature type="compositionally biased region" description="Basic and acidic residues" evidence="1">
    <location>
        <begin position="757"/>
        <end position="785"/>
    </location>
</feature>
<accession>A0ABR2H761</accession>
<comment type="caution">
    <text evidence="2">The sequence shown here is derived from an EMBL/GenBank/DDBJ whole genome shotgun (WGS) entry which is preliminary data.</text>
</comment>
<feature type="compositionally biased region" description="Basic residues" evidence="1">
    <location>
        <begin position="680"/>
        <end position="691"/>
    </location>
</feature>
<dbReference type="InterPro" id="IPR011047">
    <property type="entry name" value="Quinoprotein_ADH-like_sf"/>
</dbReference>
<dbReference type="InterPro" id="IPR015943">
    <property type="entry name" value="WD40/YVTN_repeat-like_dom_sf"/>
</dbReference>
<protein>
    <submittedName>
        <fullName evidence="2">Uncharacterized protein</fullName>
    </submittedName>
</protein>
<dbReference type="PANTHER" id="PTHR45532:SF1">
    <property type="entry name" value="WD REPEAT-CONTAINING PROTEIN 97"/>
    <property type="match status" value="1"/>
</dbReference>
<dbReference type="Proteomes" id="UP001470230">
    <property type="component" value="Unassembled WGS sequence"/>
</dbReference>
<feature type="region of interest" description="Disordered" evidence="1">
    <location>
        <begin position="1611"/>
        <end position="1672"/>
    </location>
</feature>
<feature type="compositionally biased region" description="Basic and acidic residues" evidence="1">
    <location>
        <begin position="793"/>
        <end position="802"/>
    </location>
</feature>
<feature type="region of interest" description="Disordered" evidence="1">
    <location>
        <begin position="1687"/>
        <end position="1709"/>
    </location>
</feature>
<sequence length="1836" mass="208699">MQNIDPPSVFQNNLHWGVHHQIKIPFKKPTVYSCFPINKSEIIAITSNSIIRLEKSTIKESAPLSLSTAIFIEQQNVIVGVSSTTSEFFFIRPYDLAHHISTNVRTKQVPAFHILYSPKSSLLITAGKNIKVWNLKCIMPSHNVISVPPIIEITLRNVFDSSFEVDLLNPPLFDFQRELLVLPESTGFNAYDMDCKFVKQMTKLSASPRTAAAISKDSSNIITFDPKTGGAYEWNINGTLLRNQTIGNSAVVSCRYLNEFFVIFLDSKNNIYLYDTQTLRLFLCDQLSEKPSSIFLYYTSTSFFPTFSICYDNSIDFYEVVMPWKLWMSTVPKPHMIKICRKRKKAARLLIHTDNEYVYFISPKTQKTLTSSTTSSPAKISDIHYDRGMESSENRDQLFMAVYDTNLTISSTSTVPCTEITAIDMKIASVFECDMDKIHYYGVATSNGELVIHDYNTFEPVKRYIVAVAKVLSAKYDSKYGTVLFFYEHEIIRFDITTGNVHSHIDLNTNQEAGTIFDFKDELALVGYKSGKISIILCNKTGMVNLSHESCVFHSLEVTGFSINTNFFISVSLDQQMKFWSFNGSNILTLTLPLPLYSVEVINGKRDIVVGTDRDLMFIEGRTLFCEKFEPKDDIIDNYNEKDDSLLDDCISPLQIQEMQKQALRSAMKENEDNQGNNHNNRRYPTFRKKKKEIDEETRRKILEKMLKMGDDPFTINRIREREKRRFEEEKNKIQSDVDRERLKRQAEKEKEEEEEEKRKKAILKEAEKLIQDEDNQADKGKEKEKEEEEQNEESKKKKNDQEEQDGEDEDEKSNNKNNNNGNLNEDFYSKSGDNDPLSYLQDSKESPRAKKVAKKKKKKKNNRTGLVYVDENGNRFTQLKNGDWVDSNGKVFRKNGAGTFVADDGTVWGGPDKNKGRFETAEGGQIEGEIQPEGTVWISPDGKEYRSLGDGRWVGPDGEIYTMTGDGTFVSSDGKKWNGPVGQIGTEIWIGPDGKVYHRQSDGTYVAEDGTVRKGPMDGSSGGYFGSPDGSRPGDTFVDAQGNVFTRTNDGWIGPDGKLYRLGKDGKFVADDGSVLDTSKGQLFRHDDYDSDAVYVAPDGSVFRRTESNRGWIGPDGKVYRLNKDGLYVADDGTVMPLSNERLVWIDNEGIMYRPTYSRMEWLSSSDGKKYEYERLEDGHKFVCSIDGSVWSGPTAGCGRFAGRDLFDTPIQWVDFSGTVYRPISSNGSLWVSSLHQNFERQQNGEFIEKAESGEVKKWEGPGKPSNGNWVNQKGQIIEALGGYWISPDNKIYTATKGGYITINCELYKPSSHSETFFTLNGLKWNGLGQIISSDPQANGSWIEANGDVYRPIDSNGNWQGPDGEIYSPTIEGHWVGQTSGKIWKGPPFFSARKYFVKDYRFMSFHSPNRILCTFDGTTLGQRPSTPLYKVPPLLYPPFKSRFKAFQTRPPPKRKPRVIYQPPPPNIVCDPSQIVKLIIDGNTQLIPVAKRLGLDRGSAELQEAIERYESQHPQQPLKPSKTPAVSRSSEPMLYRQYQKSKQTPSNQDQKQPQSPDKSRPSSESLFGQTPAILAPDSLSQLPRLNLRREISHEMSEGELIRLPPAFQRHSETPRNRHFAPPTFVPQPQNSIRKPNQIPAQLPPVPPQRNRMPLIPLDGNEDDDQNSPEMVNLTDQPNKLYQLLDSEDNRKDSNWDERSNDKDDSNVIVKRSDAILSNNMKNDDINKNSDLNQGGINDGWRGATRVDDLNKKFNRPVPLLSFKQMKDPTPATAIPKTERNVKRRLHTAFFTRPYQAQLDKQQNQTSRDLVNPLIVRSMLKPKLSIPQQLFKPKRNY</sequence>
<dbReference type="Gene3D" id="2.130.10.10">
    <property type="entry name" value="YVTN repeat-like/Quinoprotein amine dehydrogenase"/>
    <property type="match status" value="1"/>
</dbReference>
<reference evidence="2 3" key="1">
    <citation type="submission" date="2024-04" db="EMBL/GenBank/DDBJ databases">
        <title>Tritrichomonas musculus Genome.</title>
        <authorList>
            <person name="Alves-Ferreira E."/>
            <person name="Grigg M."/>
            <person name="Lorenzi H."/>
            <person name="Galac M."/>
        </authorList>
    </citation>
    <scope>NUCLEOTIDE SEQUENCE [LARGE SCALE GENOMIC DNA]</scope>
    <source>
        <strain evidence="2 3">EAF2021</strain>
    </source>
</reference>
<feature type="compositionally biased region" description="Low complexity" evidence="1">
    <location>
        <begin position="816"/>
        <end position="827"/>
    </location>
</feature>
<feature type="region of interest" description="Disordered" evidence="1">
    <location>
        <begin position="1509"/>
        <end position="1578"/>
    </location>
</feature>
<keyword evidence="3" id="KW-1185">Reference proteome</keyword>
<evidence type="ECO:0000313" key="2">
    <source>
        <dbReference type="EMBL" id="KAK8842069.1"/>
    </source>
</evidence>
<proteinExistence type="predicted"/>
<feature type="region of interest" description="Disordered" evidence="1">
    <location>
        <begin position="663"/>
        <end position="691"/>
    </location>
</feature>
<gene>
    <name evidence="2" type="ORF">M9Y10_026291</name>
</gene>
<evidence type="ECO:0000256" key="1">
    <source>
        <dbReference type="SAM" id="MobiDB-lite"/>
    </source>
</evidence>
<feature type="compositionally biased region" description="Basic and acidic residues" evidence="1">
    <location>
        <begin position="727"/>
        <end position="750"/>
    </location>
</feature>
<name>A0ABR2H761_9EUKA</name>
<feature type="compositionally biased region" description="Acidic residues" evidence="1">
    <location>
        <begin position="803"/>
        <end position="812"/>
    </location>
</feature>
<dbReference type="PANTHER" id="PTHR45532">
    <property type="entry name" value="WD REPEAT-CONTAINING PROTEIN 97"/>
    <property type="match status" value="1"/>
</dbReference>
<feature type="compositionally biased region" description="Polar residues" evidence="1">
    <location>
        <begin position="1538"/>
        <end position="1568"/>
    </location>
</feature>
<dbReference type="EMBL" id="JAPFFF010000039">
    <property type="protein sequence ID" value="KAK8842069.1"/>
    <property type="molecule type" value="Genomic_DNA"/>
</dbReference>
<feature type="compositionally biased region" description="Basic residues" evidence="1">
    <location>
        <begin position="850"/>
        <end position="863"/>
    </location>
</feature>
<organism evidence="2 3">
    <name type="scientific">Tritrichomonas musculus</name>
    <dbReference type="NCBI Taxonomy" id="1915356"/>
    <lineage>
        <taxon>Eukaryota</taxon>
        <taxon>Metamonada</taxon>
        <taxon>Parabasalia</taxon>
        <taxon>Tritrichomonadida</taxon>
        <taxon>Tritrichomonadidae</taxon>
        <taxon>Tritrichomonas</taxon>
    </lineage>
</organism>
<evidence type="ECO:0000313" key="3">
    <source>
        <dbReference type="Proteomes" id="UP001470230"/>
    </source>
</evidence>